<dbReference type="Pfam" id="PF02653">
    <property type="entry name" value="BPD_transp_2"/>
    <property type="match status" value="1"/>
</dbReference>
<feature type="transmembrane region" description="Helical" evidence="6">
    <location>
        <begin position="206"/>
        <end position="229"/>
    </location>
</feature>
<dbReference type="PANTHER" id="PTHR30482:SF17">
    <property type="entry name" value="ABC TRANSPORTER ATP-BINDING PROTEIN"/>
    <property type="match status" value="1"/>
</dbReference>
<organism evidence="7 8">
    <name type="scientific">Neopusillimonas maritima</name>
    <dbReference type="NCBI Taxonomy" id="2026239"/>
    <lineage>
        <taxon>Bacteria</taxon>
        <taxon>Pseudomonadati</taxon>
        <taxon>Pseudomonadota</taxon>
        <taxon>Betaproteobacteria</taxon>
        <taxon>Burkholderiales</taxon>
        <taxon>Alcaligenaceae</taxon>
        <taxon>Neopusillimonas</taxon>
    </lineage>
</organism>
<feature type="transmembrane region" description="Helical" evidence="6">
    <location>
        <begin position="249"/>
        <end position="273"/>
    </location>
</feature>
<feature type="transmembrane region" description="Helical" evidence="6">
    <location>
        <begin position="9"/>
        <end position="27"/>
    </location>
</feature>
<gene>
    <name evidence="7" type="ORF">CJO09_05930</name>
</gene>
<feature type="transmembrane region" description="Helical" evidence="6">
    <location>
        <begin position="84"/>
        <end position="106"/>
    </location>
</feature>
<proteinExistence type="predicted"/>
<feature type="transmembrane region" description="Helical" evidence="6">
    <location>
        <begin position="33"/>
        <end position="51"/>
    </location>
</feature>
<evidence type="ECO:0000256" key="6">
    <source>
        <dbReference type="SAM" id="Phobius"/>
    </source>
</evidence>
<sequence length="326" mass="34557">MTIMKNKMVGFPEVSLLVMGLAAMWLMPNDLSFLTRIITSALFVLSLDLVLGYGGIVTLGHAAFFGVGAYAAGVYAISISGEPLTGLLVGGVVGGLVALVTGALLLRTHGLTCLMMTIAIAQILLEVLNKWRSVTGGDDGLSGIVVEPIFGVFEFDFMGRTGFVYSLITLVVCFWIMRKLVSSPFGLTCVGIREDRLRMTALGCNVYLHALVMYVAGGVFAGIAGALMAQTTQVVGLSSLGFTWSAEALVMLVLGGMGHLWGAVIGTILFMVVHHFASAIDPFQWMFVIGGLLVAVVLLFPQGLAQAGIGMFQKIFGYGRIAEEKS</sequence>
<evidence type="ECO:0000313" key="7">
    <source>
        <dbReference type="EMBL" id="RII83144.1"/>
    </source>
</evidence>
<keyword evidence="5 6" id="KW-0472">Membrane</keyword>
<feature type="transmembrane region" description="Helical" evidence="6">
    <location>
        <begin position="157"/>
        <end position="177"/>
    </location>
</feature>
<feature type="transmembrane region" description="Helical" evidence="6">
    <location>
        <begin position="58"/>
        <end position="78"/>
    </location>
</feature>
<dbReference type="CDD" id="cd06581">
    <property type="entry name" value="TM_PBP1_LivM_like"/>
    <property type="match status" value="1"/>
</dbReference>
<dbReference type="PANTHER" id="PTHR30482">
    <property type="entry name" value="HIGH-AFFINITY BRANCHED-CHAIN AMINO ACID TRANSPORT SYSTEM PERMEASE"/>
    <property type="match status" value="1"/>
</dbReference>
<dbReference type="EMBL" id="NQOU01000002">
    <property type="protein sequence ID" value="RII83144.1"/>
    <property type="molecule type" value="Genomic_DNA"/>
</dbReference>
<evidence type="ECO:0000313" key="8">
    <source>
        <dbReference type="Proteomes" id="UP000266483"/>
    </source>
</evidence>
<evidence type="ECO:0000256" key="5">
    <source>
        <dbReference type="ARBA" id="ARBA00023136"/>
    </source>
</evidence>
<keyword evidence="2" id="KW-1003">Cell membrane</keyword>
<evidence type="ECO:0000256" key="1">
    <source>
        <dbReference type="ARBA" id="ARBA00004651"/>
    </source>
</evidence>
<dbReference type="InterPro" id="IPR043428">
    <property type="entry name" value="LivM-like"/>
</dbReference>
<evidence type="ECO:0000256" key="4">
    <source>
        <dbReference type="ARBA" id="ARBA00022989"/>
    </source>
</evidence>
<keyword evidence="4 6" id="KW-1133">Transmembrane helix</keyword>
<keyword evidence="3 6" id="KW-0812">Transmembrane</keyword>
<dbReference type="InterPro" id="IPR001851">
    <property type="entry name" value="ABC_transp_permease"/>
</dbReference>
<name>A0ABX9MW09_9BURK</name>
<evidence type="ECO:0000256" key="2">
    <source>
        <dbReference type="ARBA" id="ARBA00022475"/>
    </source>
</evidence>
<comment type="caution">
    <text evidence="7">The sequence shown here is derived from an EMBL/GenBank/DDBJ whole genome shotgun (WGS) entry which is preliminary data.</text>
</comment>
<reference evidence="7 8" key="1">
    <citation type="submission" date="2017-08" db="EMBL/GenBank/DDBJ databases">
        <title>Pusillimonas indicus sp. nov., a member of the family Alcaligenaceae isolated from surface seawater.</title>
        <authorList>
            <person name="Li J."/>
        </authorList>
    </citation>
    <scope>NUCLEOTIDE SEQUENCE [LARGE SCALE GENOMIC DNA]</scope>
    <source>
        <strain evidence="7 8">17-4A</strain>
    </source>
</reference>
<protein>
    <submittedName>
        <fullName evidence="7">Branched-chain amino acid ABC transporter permease</fullName>
    </submittedName>
</protein>
<feature type="transmembrane region" description="Helical" evidence="6">
    <location>
        <begin position="285"/>
        <end position="304"/>
    </location>
</feature>
<evidence type="ECO:0000256" key="3">
    <source>
        <dbReference type="ARBA" id="ARBA00022692"/>
    </source>
</evidence>
<accession>A0ABX9MW09</accession>
<feature type="transmembrane region" description="Helical" evidence="6">
    <location>
        <begin position="113"/>
        <end position="131"/>
    </location>
</feature>
<comment type="subcellular location">
    <subcellularLocation>
        <location evidence="1">Cell membrane</location>
        <topology evidence="1">Multi-pass membrane protein</topology>
    </subcellularLocation>
</comment>
<keyword evidence="8" id="KW-1185">Reference proteome</keyword>
<dbReference type="Proteomes" id="UP000266483">
    <property type="component" value="Unassembled WGS sequence"/>
</dbReference>